<keyword evidence="2" id="KW-1185">Reference proteome</keyword>
<dbReference type="SUPFAM" id="SSF52540">
    <property type="entry name" value="P-loop containing nucleoside triphosphate hydrolases"/>
    <property type="match status" value="1"/>
</dbReference>
<organism evidence="1 2">
    <name type="scientific">Methylomusa anaerophila</name>
    <dbReference type="NCBI Taxonomy" id="1930071"/>
    <lineage>
        <taxon>Bacteria</taxon>
        <taxon>Bacillati</taxon>
        <taxon>Bacillota</taxon>
        <taxon>Negativicutes</taxon>
        <taxon>Selenomonadales</taxon>
        <taxon>Sporomusaceae</taxon>
        <taxon>Methylomusa</taxon>
    </lineage>
</organism>
<dbReference type="InterPro" id="IPR004622">
    <property type="entry name" value="DNA_pol_HolB"/>
</dbReference>
<dbReference type="GO" id="GO:0003887">
    <property type="term" value="F:DNA-directed DNA polymerase activity"/>
    <property type="evidence" value="ECO:0007669"/>
    <property type="project" value="UniProtKB-EC"/>
</dbReference>
<dbReference type="AlphaFoldDB" id="A0A348AGY2"/>
<dbReference type="GO" id="GO:0006261">
    <property type="term" value="P:DNA-templated DNA replication"/>
    <property type="evidence" value="ECO:0007669"/>
    <property type="project" value="TreeGrafter"/>
</dbReference>
<evidence type="ECO:0000313" key="1">
    <source>
        <dbReference type="EMBL" id="BBB90330.1"/>
    </source>
</evidence>
<dbReference type="GO" id="GO:0008408">
    <property type="term" value="F:3'-5' exonuclease activity"/>
    <property type="evidence" value="ECO:0007669"/>
    <property type="project" value="InterPro"/>
</dbReference>
<dbReference type="PANTHER" id="PTHR11669:SF8">
    <property type="entry name" value="DNA POLYMERASE III SUBUNIT DELTA"/>
    <property type="match status" value="1"/>
</dbReference>
<dbReference type="Proteomes" id="UP000276437">
    <property type="component" value="Chromosome"/>
</dbReference>
<reference evidence="1 2" key="1">
    <citation type="journal article" date="2018" name="Int. J. Syst. Evol. Microbiol.">
        <title>Methylomusa anaerophila gen. nov., sp. nov., an anaerobic methanol-utilizing bacterium isolated from a microbial fuel cell.</title>
        <authorList>
            <person name="Amano N."/>
            <person name="Yamamuro A."/>
            <person name="Miyahara M."/>
            <person name="Kouzuma A."/>
            <person name="Abe T."/>
            <person name="Watanabe K."/>
        </authorList>
    </citation>
    <scope>NUCLEOTIDE SEQUENCE [LARGE SCALE GENOMIC DNA]</scope>
    <source>
        <strain evidence="1 2">MMFC1</strain>
    </source>
</reference>
<evidence type="ECO:0000313" key="2">
    <source>
        <dbReference type="Proteomes" id="UP000276437"/>
    </source>
</evidence>
<sequence>MNWNDIIGHSDIVAALKSMLTAGIMPHALLFSGPAGIGKSLTARILAAGILCAGSEGIRPCGACPSCMACRRAGHPDLTVVQPEGTAIKIGQIRALKHFAALSPALSQGRVCVIEDAELMTVQAANSLLKLLEEPPPHFYFILAASALESLLPTIISRCRILKFSALPAGLLTDELVKRGFGQADAAVASRLSGGRLGTALALLEPDGLARRDQAFQLVSSLSKSSKLELWEWIAGWEGMGQRDMLDLLNYVIYILRDVLLLSLGNGRQLIYNVDLTDRLAALNGEWDEDGLLAAIGVVRETIRAITGNANSRLAMEALFIKLKRLEKGEQAC</sequence>
<dbReference type="Gene3D" id="3.40.50.300">
    <property type="entry name" value="P-loop containing nucleotide triphosphate hydrolases"/>
    <property type="match status" value="1"/>
</dbReference>
<proteinExistence type="predicted"/>
<dbReference type="EC" id="2.7.7.7" evidence="1"/>
<keyword evidence="1" id="KW-0808">Transferase</keyword>
<dbReference type="RefSeq" id="WP_126306960.1">
    <property type="nucleotide sequence ID" value="NZ_AP018449.1"/>
</dbReference>
<dbReference type="InterPro" id="IPR027417">
    <property type="entry name" value="P-loop_NTPase"/>
</dbReference>
<dbReference type="NCBIfam" id="TIGR00678">
    <property type="entry name" value="holB"/>
    <property type="match status" value="1"/>
</dbReference>
<name>A0A348AGY2_9FIRM</name>
<dbReference type="Pfam" id="PF13177">
    <property type="entry name" value="DNA_pol3_delta2"/>
    <property type="match status" value="1"/>
</dbReference>
<dbReference type="KEGG" id="mana:MAMMFC1_00978"/>
<dbReference type="OrthoDB" id="9810148at2"/>
<keyword evidence="1" id="KW-0548">Nucleotidyltransferase</keyword>
<gene>
    <name evidence="1" type="primary">dnaX_1</name>
    <name evidence="1" type="ORF">MAMMFC1_00978</name>
</gene>
<dbReference type="PANTHER" id="PTHR11669">
    <property type="entry name" value="REPLICATION FACTOR C / DNA POLYMERASE III GAMMA-TAU SUBUNIT"/>
    <property type="match status" value="1"/>
</dbReference>
<dbReference type="InterPro" id="IPR050238">
    <property type="entry name" value="DNA_Rep/Repair_Clamp_Loader"/>
</dbReference>
<protein>
    <submittedName>
        <fullName evidence="1">DNA polymerase III subunit tau</fullName>
        <ecNumber evidence="1">2.7.7.7</ecNumber>
    </submittedName>
</protein>
<accession>A0A348AGY2</accession>
<dbReference type="EMBL" id="AP018449">
    <property type="protein sequence ID" value="BBB90330.1"/>
    <property type="molecule type" value="Genomic_DNA"/>
</dbReference>